<dbReference type="InterPro" id="IPR018762">
    <property type="entry name" value="ChpT_C"/>
</dbReference>
<protein>
    <submittedName>
        <fullName evidence="2">Histidine phosphotransferase</fullName>
    </submittedName>
</protein>
<evidence type="ECO:0000313" key="3">
    <source>
        <dbReference type="Proteomes" id="UP000663942"/>
    </source>
</evidence>
<dbReference type="Gene3D" id="1.10.287.130">
    <property type="match status" value="1"/>
</dbReference>
<gene>
    <name evidence="2" type="ORF">IFE19_15760</name>
</gene>
<dbReference type="NCBIfam" id="NF046025">
    <property type="entry name" value="HisPtaseChptCaul"/>
    <property type="match status" value="1"/>
</dbReference>
<dbReference type="InterPro" id="IPR036890">
    <property type="entry name" value="HATPase_C_sf"/>
</dbReference>
<dbReference type="RefSeq" id="WP_207823928.1">
    <property type="nucleotide sequence ID" value="NZ_CP062006.1"/>
</dbReference>
<keyword evidence="3" id="KW-1185">Reference proteome</keyword>
<reference evidence="2 3" key="1">
    <citation type="submission" date="2020-09" db="EMBL/GenBank/DDBJ databases">
        <title>Brevundimonas sp. LVF1 isolated from an oligotrophic pond in Goettingen, Germany.</title>
        <authorList>
            <person name="Friedrich I."/>
            <person name="Klassen A."/>
            <person name="Neubauer H."/>
            <person name="Schneider D."/>
            <person name="Hertel R."/>
            <person name="Daniel R."/>
        </authorList>
    </citation>
    <scope>NUCLEOTIDE SEQUENCE [LARGE SCALE GENOMIC DNA]</scope>
    <source>
        <strain evidence="2 3">LVF1</strain>
    </source>
</reference>
<dbReference type="Pfam" id="PF10090">
    <property type="entry name" value="HPTransfase"/>
    <property type="match status" value="1"/>
</dbReference>
<sequence length="235" mass="24512">MTFPDLSAASPSADLAAADLPAASLPAGGAELAAFIAGKLCHDFISPAGAIMSGLDLLEDPTAQDMRDDAMGLIRQSAKKMVAHVHFARVAFGAATTSEQFLSAELHGLVAGLSEGGRASLEWRIPEGTAFTKPQARILINLAWMTLGALPTGGVATVTVRQEGDRLLLIGSAEGARARLKPEALTGLKGERLLEGLAGQWIQPYWLWLAVNETGGRLDVASDEGRVGLIAHVPA</sequence>
<proteinExistence type="predicted"/>
<dbReference type="EMBL" id="CP062006">
    <property type="protein sequence ID" value="QTC87517.1"/>
    <property type="molecule type" value="Genomic_DNA"/>
</dbReference>
<evidence type="ECO:0000313" key="2">
    <source>
        <dbReference type="EMBL" id="QTC87517.1"/>
    </source>
</evidence>
<dbReference type="Gene3D" id="3.30.565.10">
    <property type="entry name" value="Histidine kinase-like ATPase, C-terminal domain"/>
    <property type="match status" value="1"/>
</dbReference>
<organism evidence="2 3">
    <name type="scientific">Brevundimonas pondensis</name>
    <dbReference type="NCBI Taxonomy" id="2774189"/>
    <lineage>
        <taxon>Bacteria</taxon>
        <taxon>Pseudomonadati</taxon>
        <taxon>Pseudomonadota</taxon>
        <taxon>Alphaproteobacteria</taxon>
        <taxon>Caulobacterales</taxon>
        <taxon>Caulobacteraceae</taxon>
        <taxon>Brevundimonas</taxon>
    </lineage>
</organism>
<dbReference type="Proteomes" id="UP000663942">
    <property type="component" value="Chromosome"/>
</dbReference>
<accession>A0ABX7SIJ6</accession>
<feature type="domain" description="Histidine phosphotransferase ChpT C-terminal" evidence="1">
    <location>
        <begin position="104"/>
        <end position="224"/>
    </location>
</feature>
<evidence type="ECO:0000259" key="1">
    <source>
        <dbReference type="Pfam" id="PF10090"/>
    </source>
</evidence>
<name>A0ABX7SIJ6_9CAUL</name>